<organism evidence="3 4">
    <name type="scientific">Melghiribacillus thermohalophilus</name>
    <dbReference type="NCBI Taxonomy" id="1324956"/>
    <lineage>
        <taxon>Bacteria</taxon>
        <taxon>Bacillati</taxon>
        <taxon>Bacillota</taxon>
        <taxon>Bacilli</taxon>
        <taxon>Bacillales</taxon>
        <taxon>Bacillaceae</taxon>
        <taxon>Melghiribacillus</taxon>
    </lineage>
</organism>
<gene>
    <name evidence="3" type="ORF">EDD68_10650</name>
</gene>
<protein>
    <submittedName>
        <fullName evidence="3">Phage shock protein A (PspA) family protein</fullName>
    </submittedName>
</protein>
<dbReference type="RefSeq" id="WP_132371434.1">
    <property type="nucleotide sequence ID" value="NZ_SMAN01000006.1"/>
</dbReference>
<keyword evidence="4" id="KW-1185">Reference proteome</keyword>
<comment type="similarity">
    <text evidence="1">Belongs to the PspA/Vipp/IM30 family.</text>
</comment>
<reference evidence="3 4" key="1">
    <citation type="submission" date="2019-03" db="EMBL/GenBank/DDBJ databases">
        <title>Genomic Encyclopedia of Type Strains, Phase IV (KMG-IV): sequencing the most valuable type-strain genomes for metagenomic binning, comparative biology and taxonomic classification.</title>
        <authorList>
            <person name="Goeker M."/>
        </authorList>
    </citation>
    <scope>NUCLEOTIDE SEQUENCE [LARGE SCALE GENOMIC DNA]</scope>
    <source>
        <strain evidence="3 4">DSM 25894</strain>
    </source>
</reference>
<dbReference type="Pfam" id="PF04012">
    <property type="entry name" value="PspA_IM30"/>
    <property type="match status" value="1"/>
</dbReference>
<feature type="coiled-coil region" evidence="2">
    <location>
        <begin position="90"/>
        <end position="138"/>
    </location>
</feature>
<feature type="coiled-coil region" evidence="2">
    <location>
        <begin position="32"/>
        <end position="59"/>
    </location>
</feature>
<dbReference type="Proteomes" id="UP000294650">
    <property type="component" value="Unassembled WGS sequence"/>
</dbReference>
<evidence type="ECO:0000256" key="2">
    <source>
        <dbReference type="SAM" id="Coils"/>
    </source>
</evidence>
<name>A0A4R3N3C3_9BACI</name>
<sequence>MSSLLQRVKDTILADFHEILDQKEKENPIAHLNQYIRNCENEAKKIAKLVDRHRMLKNEFYRDWKHAEHMAKKRKEQSDIARQAEEFTLHELAEKEQRQYEERVAHLKTAYENTMKQLQELEEKYHDMKLKLKDIHTRRLELMGKENAVRIKNKISRILDDSYGGDTDLRFKDMEQYIENLDAHISNAYDRNTLDQRIEQLKANIKQ</sequence>
<evidence type="ECO:0000313" key="4">
    <source>
        <dbReference type="Proteomes" id="UP000294650"/>
    </source>
</evidence>
<dbReference type="OrthoDB" id="2366053at2"/>
<accession>A0A4R3N3C3</accession>
<evidence type="ECO:0000313" key="3">
    <source>
        <dbReference type="EMBL" id="TCT23640.1"/>
    </source>
</evidence>
<keyword evidence="2" id="KW-0175">Coiled coil</keyword>
<evidence type="ECO:0000256" key="1">
    <source>
        <dbReference type="ARBA" id="ARBA00043985"/>
    </source>
</evidence>
<dbReference type="AlphaFoldDB" id="A0A4R3N3C3"/>
<dbReference type="EMBL" id="SMAN01000006">
    <property type="protein sequence ID" value="TCT23640.1"/>
    <property type="molecule type" value="Genomic_DNA"/>
</dbReference>
<dbReference type="InterPro" id="IPR007157">
    <property type="entry name" value="PspA_VIPP1"/>
</dbReference>
<proteinExistence type="inferred from homology"/>
<comment type="caution">
    <text evidence="3">The sequence shown here is derived from an EMBL/GenBank/DDBJ whole genome shotgun (WGS) entry which is preliminary data.</text>
</comment>